<evidence type="ECO:0000256" key="1">
    <source>
        <dbReference type="SAM" id="MobiDB-lite"/>
    </source>
</evidence>
<feature type="region of interest" description="Disordered" evidence="1">
    <location>
        <begin position="1"/>
        <end position="31"/>
    </location>
</feature>
<organism evidence="3 4">
    <name type="scientific">Galactobacter caseinivorans</name>
    <dbReference type="NCBI Taxonomy" id="2676123"/>
    <lineage>
        <taxon>Bacteria</taxon>
        <taxon>Bacillati</taxon>
        <taxon>Actinomycetota</taxon>
        <taxon>Actinomycetes</taxon>
        <taxon>Micrococcales</taxon>
        <taxon>Micrococcaceae</taxon>
        <taxon>Galactobacter</taxon>
    </lineage>
</organism>
<dbReference type="Proteomes" id="UP000273119">
    <property type="component" value="Unassembled WGS sequence"/>
</dbReference>
<gene>
    <name evidence="3" type="ORF">DWQ67_01990</name>
</gene>
<comment type="caution">
    <text evidence="3">The sequence shown here is derived from an EMBL/GenBank/DDBJ whole genome shotgun (WGS) entry which is preliminary data.</text>
</comment>
<feature type="transmembrane region" description="Helical" evidence="2">
    <location>
        <begin position="37"/>
        <end position="57"/>
    </location>
</feature>
<accession>A0A496PM71</accession>
<evidence type="ECO:0000256" key="2">
    <source>
        <dbReference type="SAM" id="Phobius"/>
    </source>
</evidence>
<keyword evidence="2" id="KW-0812">Transmembrane</keyword>
<keyword evidence="4" id="KW-1185">Reference proteome</keyword>
<keyword evidence="2" id="KW-1133">Transmembrane helix</keyword>
<proteinExistence type="predicted"/>
<feature type="compositionally biased region" description="Basic and acidic residues" evidence="1">
    <location>
        <begin position="1"/>
        <end position="10"/>
    </location>
</feature>
<reference evidence="3 4" key="1">
    <citation type="submission" date="2018-07" db="EMBL/GenBank/DDBJ databases">
        <title>Arthrobacter sp. nov., isolated from raw cow's milk with high bacterial count.</title>
        <authorList>
            <person name="Hahne J."/>
            <person name="Isele D."/>
            <person name="Lipski A."/>
        </authorList>
    </citation>
    <scope>NUCLEOTIDE SEQUENCE [LARGE SCALE GENOMIC DNA]</scope>
    <source>
        <strain evidence="3 4">JZ R-183</strain>
    </source>
</reference>
<dbReference type="EMBL" id="QQXL01000001">
    <property type="protein sequence ID" value="RKW71631.1"/>
    <property type="molecule type" value="Genomic_DNA"/>
</dbReference>
<name>A0A496PM71_9MICC</name>
<dbReference type="AlphaFoldDB" id="A0A496PM71"/>
<sequence>MTHPPQHTDEELNGLDLLDEASSPSEPDRGRRRPARWLYLVAALVVIGLGIAALIAINSGTGVAKAEENIAQGVRDAEDMKEVSAKATSGGTVKVAYSKSKNAFAVQLEDFAPAPEGHEYQVSVTENNAAQTFDSAGSLGRDPGSNWTGFPGVETVLSVHINVVAEGEVDPDESDLAQVELPQD</sequence>
<evidence type="ECO:0000313" key="4">
    <source>
        <dbReference type="Proteomes" id="UP000273119"/>
    </source>
</evidence>
<dbReference type="RefSeq" id="WP_121483894.1">
    <property type="nucleotide sequence ID" value="NZ_QQXL01000001.1"/>
</dbReference>
<evidence type="ECO:0008006" key="5">
    <source>
        <dbReference type="Google" id="ProtNLM"/>
    </source>
</evidence>
<keyword evidence="2" id="KW-0472">Membrane</keyword>
<protein>
    <recommendedName>
        <fullName evidence="5">Anti-sigma factor</fullName>
    </recommendedName>
</protein>
<evidence type="ECO:0000313" key="3">
    <source>
        <dbReference type="EMBL" id="RKW71631.1"/>
    </source>
</evidence>